<dbReference type="AlphaFoldDB" id="A0A8J5IAQ3"/>
<evidence type="ECO:0000259" key="2">
    <source>
        <dbReference type="Pfam" id="PF25896"/>
    </source>
</evidence>
<sequence>MQAAVRRLALSSSQASSFSSSKRVSIGSSSALNQTSPTSQEKSSAASVPSISCKSQRGRRISKEERRALVESFVGKYRAQNAGIFPSVSKVQMEVGGSYYVIREMVQELEYNAKLASFNKVIRQPGKLEGSAQISDAAMSSAIVADEILKSSTMIKDEPSVVIEADASQIPPGEPVGCQTEISTIEENVLDEPSVVIEADASQIPPEEPVGCQTEISTIEDDVLDEPSVVIEADASQIPPGEPVGCETEINTIDSSADVPDQKVVKHARSNTTLGTYMEDSQPMTMRDQTFCINLPICDFGSDQFRLGSLGENIRSSNLGDSPRATNLWSNLRSLAEGIFSFWKKK</sequence>
<dbReference type="PANTHER" id="PTHR34568:SF4">
    <property type="entry name" value="OS02G0638000 PROTEIN"/>
    <property type="match status" value="1"/>
</dbReference>
<feature type="region of interest" description="Disordered" evidence="1">
    <location>
        <begin position="1"/>
        <end position="59"/>
    </location>
</feature>
<protein>
    <recommendedName>
        <fullName evidence="2">AT3G52170-like helix-turn-helix domain-containing protein</fullName>
    </recommendedName>
</protein>
<comment type="caution">
    <text evidence="3">The sequence shown here is derived from an EMBL/GenBank/DDBJ whole genome shotgun (WGS) entry which is preliminary data.</text>
</comment>
<evidence type="ECO:0000256" key="1">
    <source>
        <dbReference type="SAM" id="MobiDB-lite"/>
    </source>
</evidence>
<proteinExistence type="predicted"/>
<dbReference type="Proteomes" id="UP000734854">
    <property type="component" value="Unassembled WGS sequence"/>
</dbReference>
<organism evidence="3 4">
    <name type="scientific">Zingiber officinale</name>
    <name type="common">Ginger</name>
    <name type="synonym">Amomum zingiber</name>
    <dbReference type="NCBI Taxonomy" id="94328"/>
    <lineage>
        <taxon>Eukaryota</taxon>
        <taxon>Viridiplantae</taxon>
        <taxon>Streptophyta</taxon>
        <taxon>Embryophyta</taxon>
        <taxon>Tracheophyta</taxon>
        <taxon>Spermatophyta</taxon>
        <taxon>Magnoliopsida</taxon>
        <taxon>Liliopsida</taxon>
        <taxon>Zingiberales</taxon>
        <taxon>Zingiberaceae</taxon>
        <taxon>Zingiber</taxon>
    </lineage>
</organism>
<gene>
    <name evidence="3" type="ORF">ZIOFF_001935</name>
</gene>
<feature type="compositionally biased region" description="Polar residues" evidence="1">
    <location>
        <begin position="31"/>
        <end position="55"/>
    </location>
</feature>
<name>A0A8J5IAQ3_ZINOF</name>
<dbReference type="Pfam" id="PF25896">
    <property type="entry name" value="HTH_AT3G52170"/>
    <property type="match status" value="1"/>
</dbReference>
<evidence type="ECO:0000313" key="4">
    <source>
        <dbReference type="Proteomes" id="UP000734854"/>
    </source>
</evidence>
<feature type="domain" description="AT3G52170-like helix-turn-helix" evidence="2">
    <location>
        <begin position="62"/>
        <end position="111"/>
    </location>
</feature>
<dbReference type="EMBL" id="JACMSC010000001">
    <property type="protein sequence ID" value="KAG6536860.1"/>
    <property type="molecule type" value="Genomic_DNA"/>
</dbReference>
<evidence type="ECO:0000313" key="3">
    <source>
        <dbReference type="EMBL" id="KAG6536860.1"/>
    </source>
</evidence>
<dbReference type="InterPro" id="IPR058941">
    <property type="entry name" value="HTH_AT3G52170-like"/>
</dbReference>
<reference evidence="3 4" key="1">
    <citation type="submission" date="2020-08" db="EMBL/GenBank/DDBJ databases">
        <title>Plant Genome Project.</title>
        <authorList>
            <person name="Zhang R.-G."/>
        </authorList>
    </citation>
    <scope>NUCLEOTIDE SEQUENCE [LARGE SCALE GENOMIC DNA]</scope>
    <source>
        <tissue evidence="3">Rhizome</tissue>
    </source>
</reference>
<dbReference type="PANTHER" id="PTHR34568">
    <property type="entry name" value="RRM DOMAIN-CONTAINING PROTEIN"/>
    <property type="match status" value="1"/>
</dbReference>
<accession>A0A8J5IAQ3</accession>
<feature type="compositionally biased region" description="Low complexity" evidence="1">
    <location>
        <begin position="11"/>
        <end position="30"/>
    </location>
</feature>
<dbReference type="InterPro" id="IPR058942">
    <property type="entry name" value="AT3G52170-like"/>
</dbReference>
<keyword evidence="4" id="KW-1185">Reference proteome</keyword>